<feature type="domain" description="MADF" evidence="1">
    <location>
        <begin position="191"/>
        <end position="279"/>
    </location>
</feature>
<dbReference type="InterPro" id="IPR006578">
    <property type="entry name" value="MADF-dom"/>
</dbReference>
<dbReference type="EMBL" id="JABSTU010000005">
    <property type="protein sequence ID" value="KAH8030966.1"/>
    <property type="molecule type" value="Genomic_DNA"/>
</dbReference>
<reference evidence="2" key="1">
    <citation type="journal article" date="2020" name="Cell">
        <title>Large-Scale Comparative Analyses of Tick Genomes Elucidate Their Genetic Diversity and Vector Capacities.</title>
        <authorList>
            <consortium name="Tick Genome and Microbiome Consortium (TIGMIC)"/>
            <person name="Jia N."/>
            <person name="Wang J."/>
            <person name="Shi W."/>
            <person name="Du L."/>
            <person name="Sun Y."/>
            <person name="Zhan W."/>
            <person name="Jiang J.F."/>
            <person name="Wang Q."/>
            <person name="Zhang B."/>
            <person name="Ji P."/>
            <person name="Bell-Sakyi L."/>
            <person name="Cui X.M."/>
            <person name="Yuan T.T."/>
            <person name="Jiang B.G."/>
            <person name="Yang W.F."/>
            <person name="Lam T.T."/>
            <person name="Chang Q.C."/>
            <person name="Ding S.J."/>
            <person name="Wang X.J."/>
            <person name="Zhu J.G."/>
            <person name="Ruan X.D."/>
            <person name="Zhao L."/>
            <person name="Wei J.T."/>
            <person name="Ye R.Z."/>
            <person name="Que T.C."/>
            <person name="Du C.H."/>
            <person name="Zhou Y.H."/>
            <person name="Cheng J.X."/>
            <person name="Dai P.F."/>
            <person name="Guo W.B."/>
            <person name="Han X.H."/>
            <person name="Huang E.J."/>
            <person name="Li L.F."/>
            <person name="Wei W."/>
            <person name="Gao Y.C."/>
            <person name="Liu J.Z."/>
            <person name="Shao H.Z."/>
            <person name="Wang X."/>
            <person name="Wang C.C."/>
            <person name="Yang T.C."/>
            <person name="Huo Q.B."/>
            <person name="Li W."/>
            <person name="Chen H.Y."/>
            <person name="Chen S.E."/>
            <person name="Zhou L.G."/>
            <person name="Ni X.B."/>
            <person name="Tian J.H."/>
            <person name="Sheng Y."/>
            <person name="Liu T."/>
            <person name="Pan Y.S."/>
            <person name="Xia L.Y."/>
            <person name="Li J."/>
            <person name="Zhao F."/>
            <person name="Cao W.C."/>
        </authorList>
    </citation>
    <scope>NUCLEOTIDE SEQUENCE</scope>
    <source>
        <strain evidence="2">Rmic-2018</strain>
    </source>
</reference>
<evidence type="ECO:0000259" key="1">
    <source>
        <dbReference type="PROSITE" id="PS51029"/>
    </source>
</evidence>
<dbReference type="SMART" id="SM00595">
    <property type="entry name" value="MADF"/>
    <property type="match status" value="2"/>
</dbReference>
<reference evidence="2" key="2">
    <citation type="submission" date="2021-09" db="EMBL/GenBank/DDBJ databases">
        <authorList>
            <person name="Jia N."/>
            <person name="Wang J."/>
            <person name="Shi W."/>
            <person name="Du L."/>
            <person name="Sun Y."/>
            <person name="Zhan W."/>
            <person name="Jiang J."/>
            <person name="Wang Q."/>
            <person name="Zhang B."/>
            <person name="Ji P."/>
            <person name="Sakyi L.B."/>
            <person name="Cui X."/>
            <person name="Yuan T."/>
            <person name="Jiang B."/>
            <person name="Yang W."/>
            <person name="Lam T.T.-Y."/>
            <person name="Chang Q."/>
            <person name="Ding S."/>
            <person name="Wang X."/>
            <person name="Zhu J."/>
            <person name="Ruan X."/>
            <person name="Zhao L."/>
            <person name="Wei J."/>
            <person name="Que T."/>
            <person name="Du C."/>
            <person name="Cheng J."/>
            <person name="Dai P."/>
            <person name="Han X."/>
            <person name="Huang E."/>
            <person name="Gao Y."/>
            <person name="Liu J."/>
            <person name="Shao H."/>
            <person name="Ye R."/>
            <person name="Li L."/>
            <person name="Wei W."/>
            <person name="Wang X."/>
            <person name="Wang C."/>
            <person name="Huo Q."/>
            <person name="Li W."/>
            <person name="Guo W."/>
            <person name="Chen H."/>
            <person name="Chen S."/>
            <person name="Zhou L."/>
            <person name="Zhou L."/>
            <person name="Ni X."/>
            <person name="Tian J."/>
            <person name="Zhou Y."/>
            <person name="Sheng Y."/>
            <person name="Liu T."/>
            <person name="Pan Y."/>
            <person name="Xia L."/>
            <person name="Li J."/>
            <person name="Zhao F."/>
            <person name="Cao W."/>
        </authorList>
    </citation>
    <scope>NUCLEOTIDE SEQUENCE</scope>
    <source>
        <strain evidence="2">Rmic-2018</strain>
        <tissue evidence="2">Larvae</tissue>
    </source>
</reference>
<sequence length="279" mass="31609">MQYAGKTIFGLENLRTTVVAPDDYGAHGLTSGRCAAQARCFVLSRAVLQLSCEEQAMDGAFIDNEILIAAVQHRLPLWMASHQQHKDKIVKVAMWREVAAAVLPNVNIGDVAELVQKCWKSLRDKFRRLFVANKKAKSGAGLDDVECITITWPYFQLRYFLKDTMQTRARAVLQLSCEEQATDGAFIDNEILIAAVQHRLPLWIASHRQHKDEIVKAAMWREVAAAVLPNVNIDDAAELVQKRWKSLRDKFWRLFVANKKIARSFPRGNTEEDAEHIIG</sequence>
<protein>
    <recommendedName>
        <fullName evidence="1">MADF domain-containing protein</fullName>
    </recommendedName>
</protein>
<evidence type="ECO:0000313" key="2">
    <source>
        <dbReference type="EMBL" id="KAH8030966.1"/>
    </source>
</evidence>
<dbReference type="PANTHER" id="PTHR12243">
    <property type="entry name" value="MADF DOMAIN TRANSCRIPTION FACTOR"/>
    <property type="match status" value="1"/>
</dbReference>
<dbReference type="PANTHER" id="PTHR12243:SF67">
    <property type="entry name" value="COREPRESSOR OF PANGOLIN, ISOFORM A-RELATED"/>
    <property type="match status" value="1"/>
</dbReference>
<accession>A0A9J6E9F9</accession>
<feature type="domain" description="MADF" evidence="1">
    <location>
        <begin position="66"/>
        <end position="166"/>
    </location>
</feature>
<dbReference type="GO" id="GO:0005667">
    <property type="term" value="C:transcription regulator complex"/>
    <property type="evidence" value="ECO:0007669"/>
    <property type="project" value="TreeGrafter"/>
</dbReference>
<dbReference type="AlphaFoldDB" id="A0A9J6E9F9"/>
<evidence type="ECO:0000313" key="3">
    <source>
        <dbReference type="Proteomes" id="UP000821866"/>
    </source>
</evidence>
<organism evidence="2 3">
    <name type="scientific">Rhipicephalus microplus</name>
    <name type="common">Cattle tick</name>
    <name type="synonym">Boophilus microplus</name>
    <dbReference type="NCBI Taxonomy" id="6941"/>
    <lineage>
        <taxon>Eukaryota</taxon>
        <taxon>Metazoa</taxon>
        <taxon>Ecdysozoa</taxon>
        <taxon>Arthropoda</taxon>
        <taxon>Chelicerata</taxon>
        <taxon>Arachnida</taxon>
        <taxon>Acari</taxon>
        <taxon>Parasitiformes</taxon>
        <taxon>Ixodida</taxon>
        <taxon>Ixodoidea</taxon>
        <taxon>Ixodidae</taxon>
        <taxon>Rhipicephalinae</taxon>
        <taxon>Rhipicephalus</taxon>
        <taxon>Boophilus</taxon>
    </lineage>
</organism>
<dbReference type="GO" id="GO:0006357">
    <property type="term" value="P:regulation of transcription by RNA polymerase II"/>
    <property type="evidence" value="ECO:0007669"/>
    <property type="project" value="TreeGrafter"/>
</dbReference>
<dbReference type="PROSITE" id="PS51029">
    <property type="entry name" value="MADF"/>
    <property type="match status" value="2"/>
</dbReference>
<dbReference type="InterPro" id="IPR039353">
    <property type="entry name" value="TF_Adf1"/>
</dbReference>
<comment type="caution">
    <text evidence="2">The sequence shown here is derived from an EMBL/GenBank/DDBJ whole genome shotgun (WGS) entry which is preliminary data.</text>
</comment>
<keyword evidence="3" id="KW-1185">Reference proteome</keyword>
<dbReference type="GO" id="GO:0005634">
    <property type="term" value="C:nucleus"/>
    <property type="evidence" value="ECO:0007669"/>
    <property type="project" value="TreeGrafter"/>
</dbReference>
<gene>
    <name evidence="2" type="ORF">HPB51_012434</name>
</gene>
<proteinExistence type="predicted"/>
<name>A0A9J6E9F9_RHIMP</name>
<dbReference type="Pfam" id="PF10545">
    <property type="entry name" value="MADF_DNA_bdg"/>
    <property type="match status" value="2"/>
</dbReference>
<dbReference type="Proteomes" id="UP000821866">
    <property type="component" value="Chromosome 3"/>
</dbReference>